<keyword evidence="3" id="KW-1185">Reference proteome</keyword>
<feature type="compositionally biased region" description="Basic and acidic residues" evidence="1">
    <location>
        <begin position="28"/>
        <end position="46"/>
    </location>
</feature>
<proteinExistence type="predicted"/>
<dbReference type="Proteomes" id="UP000195402">
    <property type="component" value="Unassembled WGS sequence"/>
</dbReference>
<accession>A0A200RB63</accession>
<dbReference type="InParanoid" id="A0A200RB63"/>
<dbReference type="OrthoDB" id="1933276at2759"/>
<comment type="caution">
    <text evidence="2">The sequence shown here is derived from an EMBL/GenBank/DDBJ whole genome shotgun (WGS) entry which is preliminary data.</text>
</comment>
<organism evidence="2 3">
    <name type="scientific">Macleaya cordata</name>
    <name type="common">Five-seeded plume-poppy</name>
    <name type="synonym">Bocconia cordata</name>
    <dbReference type="NCBI Taxonomy" id="56857"/>
    <lineage>
        <taxon>Eukaryota</taxon>
        <taxon>Viridiplantae</taxon>
        <taxon>Streptophyta</taxon>
        <taxon>Embryophyta</taxon>
        <taxon>Tracheophyta</taxon>
        <taxon>Spermatophyta</taxon>
        <taxon>Magnoliopsida</taxon>
        <taxon>Ranunculales</taxon>
        <taxon>Papaveraceae</taxon>
        <taxon>Papaveroideae</taxon>
        <taxon>Macleaya</taxon>
    </lineage>
</organism>
<feature type="region of interest" description="Disordered" evidence="1">
    <location>
        <begin position="1"/>
        <end position="149"/>
    </location>
</feature>
<feature type="compositionally biased region" description="Basic and acidic residues" evidence="1">
    <location>
        <begin position="85"/>
        <end position="149"/>
    </location>
</feature>
<protein>
    <submittedName>
        <fullName evidence="2">Uncharacterized protein</fullName>
    </submittedName>
</protein>
<sequence>MGGCASRPKDLNCTPATLPGENSIAEPVIKDVEVETTAEEKKKGDESQTEEPLVDLSEPTEDLKAEKEESKNAIDDLVTEISAPSDEKQTEEKAEAVNETTEKIKDEEPAPKVVEEKKDETPKSDAAEDEKLLNSETAEKKDDAPLVSA</sequence>
<name>A0A200RB63_MACCD</name>
<evidence type="ECO:0000313" key="2">
    <source>
        <dbReference type="EMBL" id="OVA19958.1"/>
    </source>
</evidence>
<evidence type="ECO:0000313" key="3">
    <source>
        <dbReference type="Proteomes" id="UP000195402"/>
    </source>
</evidence>
<dbReference type="OMA" id="TEDPAHA"/>
<dbReference type="AlphaFoldDB" id="A0A200RB63"/>
<feature type="compositionally biased region" description="Basic and acidic residues" evidence="1">
    <location>
        <begin position="61"/>
        <end position="74"/>
    </location>
</feature>
<dbReference type="EMBL" id="MVGT01000164">
    <property type="protein sequence ID" value="OVA19958.1"/>
    <property type="molecule type" value="Genomic_DNA"/>
</dbReference>
<gene>
    <name evidence="2" type="ORF">BVC80_237g61</name>
</gene>
<evidence type="ECO:0000256" key="1">
    <source>
        <dbReference type="SAM" id="MobiDB-lite"/>
    </source>
</evidence>
<reference evidence="2 3" key="1">
    <citation type="journal article" date="2017" name="Mol. Plant">
        <title>The Genome of Medicinal Plant Macleaya cordata Provides New Insights into Benzylisoquinoline Alkaloids Metabolism.</title>
        <authorList>
            <person name="Liu X."/>
            <person name="Liu Y."/>
            <person name="Huang P."/>
            <person name="Ma Y."/>
            <person name="Qing Z."/>
            <person name="Tang Q."/>
            <person name="Cao H."/>
            <person name="Cheng P."/>
            <person name="Zheng Y."/>
            <person name="Yuan Z."/>
            <person name="Zhou Y."/>
            <person name="Liu J."/>
            <person name="Tang Z."/>
            <person name="Zhuo Y."/>
            <person name="Zhang Y."/>
            <person name="Yu L."/>
            <person name="Huang J."/>
            <person name="Yang P."/>
            <person name="Peng Q."/>
            <person name="Zhang J."/>
            <person name="Jiang W."/>
            <person name="Zhang Z."/>
            <person name="Lin K."/>
            <person name="Ro D.K."/>
            <person name="Chen X."/>
            <person name="Xiong X."/>
            <person name="Shang Y."/>
            <person name="Huang S."/>
            <person name="Zeng J."/>
        </authorList>
    </citation>
    <scope>NUCLEOTIDE SEQUENCE [LARGE SCALE GENOMIC DNA]</scope>
    <source>
        <strain evidence="3">cv. BLH2017</strain>
        <tissue evidence="2">Root</tissue>
    </source>
</reference>